<reference evidence="3" key="1">
    <citation type="journal article" date="2005" name="Nature">
        <title>The map-based sequence of the rice genome.</title>
        <authorList>
            <consortium name="International rice genome sequencing project (IRGSP)"/>
            <person name="Matsumoto T."/>
            <person name="Wu J."/>
            <person name="Kanamori H."/>
            <person name="Katayose Y."/>
            <person name="Fujisawa M."/>
            <person name="Namiki N."/>
            <person name="Mizuno H."/>
            <person name="Yamamoto K."/>
            <person name="Antonio B.A."/>
            <person name="Baba T."/>
            <person name="Sakata K."/>
            <person name="Nagamura Y."/>
            <person name="Aoki H."/>
            <person name="Arikawa K."/>
            <person name="Arita K."/>
            <person name="Bito T."/>
            <person name="Chiden Y."/>
            <person name="Fujitsuka N."/>
            <person name="Fukunaka R."/>
            <person name="Hamada M."/>
            <person name="Harada C."/>
            <person name="Hayashi A."/>
            <person name="Hijishita S."/>
            <person name="Honda M."/>
            <person name="Hosokawa S."/>
            <person name="Ichikawa Y."/>
            <person name="Idonuma A."/>
            <person name="Iijima M."/>
            <person name="Ikeda M."/>
            <person name="Ikeno M."/>
            <person name="Ito K."/>
            <person name="Ito S."/>
            <person name="Ito T."/>
            <person name="Ito Y."/>
            <person name="Ito Y."/>
            <person name="Iwabuchi A."/>
            <person name="Kamiya K."/>
            <person name="Karasawa W."/>
            <person name="Kurita K."/>
            <person name="Katagiri S."/>
            <person name="Kikuta A."/>
            <person name="Kobayashi H."/>
            <person name="Kobayashi N."/>
            <person name="Machita K."/>
            <person name="Maehara T."/>
            <person name="Masukawa M."/>
            <person name="Mizubayashi T."/>
            <person name="Mukai Y."/>
            <person name="Nagasaki H."/>
            <person name="Nagata Y."/>
            <person name="Naito S."/>
            <person name="Nakashima M."/>
            <person name="Nakama Y."/>
            <person name="Nakamichi Y."/>
            <person name="Nakamura M."/>
            <person name="Meguro A."/>
            <person name="Negishi M."/>
            <person name="Ohta I."/>
            <person name="Ohta T."/>
            <person name="Okamoto M."/>
            <person name="Ono N."/>
            <person name="Saji S."/>
            <person name="Sakaguchi M."/>
            <person name="Sakai K."/>
            <person name="Shibata M."/>
            <person name="Shimokawa T."/>
            <person name="Song J."/>
            <person name="Takazaki Y."/>
            <person name="Terasawa K."/>
            <person name="Tsugane M."/>
            <person name="Tsuji K."/>
            <person name="Ueda S."/>
            <person name="Waki K."/>
            <person name="Yamagata H."/>
            <person name="Yamamoto M."/>
            <person name="Yamamoto S."/>
            <person name="Yamane H."/>
            <person name="Yoshiki S."/>
            <person name="Yoshihara R."/>
            <person name="Yukawa K."/>
            <person name="Zhong H."/>
            <person name="Yano M."/>
            <person name="Yuan Q."/>
            <person name="Ouyang S."/>
            <person name="Liu J."/>
            <person name="Jones K.M."/>
            <person name="Gansberger K."/>
            <person name="Moffat K."/>
            <person name="Hill J."/>
            <person name="Bera J."/>
            <person name="Fadrosh D."/>
            <person name="Jin S."/>
            <person name="Johri S."/>
            <person name="Kim M."/>
            <person name="Overton L."/>
            <person name="Reardon M."/>
            <person name="Tsitrin T."/>
            <person name="Vuong H."/>
            <person name="Weaver B."/>
            <person name="Ciecko A."/>
            <person name="Tallon L."/>
            <person name="Jackson J."/>
            <person name="Pai G."/>
            <person name="Aken S.V."/>
            <person name="Utterback T."/>
            <person name="Reidmuller S."/>
            <person name="Feldblyum T."/>
            <person name="Hsiao J."/>
            <person name="Zismann V."/>
            <person name="Iobst S."/>
            <person name="de Vazeille A.R."/>
            <person name="Buell C.R."/>
            <person name="Ying K."/>
            <person name="Li Y."/>
            <person name="Lu T."/>
            <person name="Huang Y."/>
            <person name="Zhao Q."/>
            <person name="Feng Q."/>
            <person name="Zhang L."/>
            <person name="Zhu J."/>
            <person name="Weng Q."/>
            <person name="Mu J."/>
            <person name="Lu Y."/>
            <person name="Fan D."/>
            <person name="Liu Y."/>
            <person name="Guan J."/>
            <person name="Zhang Y."/>
            <person name="Yu S."/>
            <person name="Liu X."/>
            <person name="Zhang Y."/>
            <person name="Hong G."/>
            <person name="Han B."/>
            <person name="Choisne N."/>
            <person name="Demange N."/>
            <person name="Orjeda G."/>
            <person name="Samain S."/>
            <person name="Cattolico L."/>
            <person name="Pelletier E."/>
            <person name="Couloux A."/>
            <person name="Segurens B."/>
            <person name="Wincker P."/>
            <person name="D'Hont A."/>
            <person name="Scarpelli C."/>
            <person name="Weissenbach J."/>
            <person name="Salanoubat M."/>
            <person name="Quetier F."/>
            <person name="Yu Y."/>
            <person name="Kim H.R."/>
            <person name="Rambo T."/>
            <person name="Currie J."/>
            <person name="Collura K."/>
            <person name="Luo M."/>
            <person name="Yang T."/>
            <person name="Ammiraju J.S.S."/>
            <person name="Engler F."/>
            <person name="Soderlund C."/>
            <person name="Wing R.A."/>
            <person name="Palmer L.E."/>
            <person name="de la Bastide M."/>
            <person name="Spiegel L."/>
            <person name="Nascimento L."/>
            <person name="Zutavern T."/>
            <person name="O'Shaughnessy A."/>
            <person name="Dike S."/>
            <person name="Dedhia N."/>
            <person name="Preston R."/>
            <person name="Balija V."/>
            <person name="McCombie W.R."/>
            <person name="Chow T."/>
            <person name="Chen H."/>
            <person name="Chung M."/>
            <person name="Chen C."/>
            <person name="Shaw J."/>
            <person name="Wu H."/>
            <person name="Hsiao K."/>
            <person name="Chao Y."/>
            <person name="Chu M."/>
            <person name="Cheng C."/>
            <person name="Hour A."/>
            <person name="Lee P."/>
            <person name="Lin S."/>
            <person name="Lin Y."/>
            <person name="Liou J."/>
            <person name="Liu S."/>
            <person name="Hsing Y."/>
            <person name="Raghuvanshi S."/>
            <person name="Mohanty A."/>
            <person name="Bharti A.K."/>
            <person name="Gaur A."/>
            <person name="Gupta V."/>
            <person name="Kumar D."/>
            <person name="Ravi V."/>
            <person name="Vij S."/>
            <person name="Kapur A."/>
            <person name="Khurana P."/>
            <person name="Khurana P."/>
            <person name="Khurana J.P."/>
            <person name="Tyagi A.K."/>
            <person name="Gaikwad K."/>
            <person name="Singh A."/>
            <person name="Dalal V."/>
            <person name="Srivastava S."/>
            <person name="Dixit A."/>
            <person name="Pal A.K."/>
            <person name="Ghazi I.A."/>
            <person name="Yadav M."/>
            <person name="Pandit A."/>
            <person name="Bhargava A."/>
            <person name="Sureshbabu K."/>
            <person name="Batra K."/>
            <person name="Sharma T.R."/>
            <person name="Mohapatra T."/>
            <person name="Singh N.K."/>
            <person name="Messing J."/>
            <person name="Nelson A.B."/>
            <person name="Fuks G."/>
            <person name="Kavchok S."/>
            <person name="Keizer G."/>
            <person name="Linton E."/>
            <person name="Llaca V."/>
            <person name="Song R."/>
            <person name="Tanyolac B."/>
            <person name="Young S."/>
            <person name="Ho-Il K."/>
            <person name="Hahn J.H."/>
            <person name="Sangsakoo G."/>
            <person name="Vanavichit A."/>
            <person name="de Mattos Luiz.A.T."/>
            <person name="Zimmer P.D."/>
            <person name="Malone G."/>
            <person name="Dellagostin O."/>
            <person name="de Oliveira A.C."/>
            <person name="Bevan M."/>
            <person name="Bancroft I."/>
            <person name="Minx P."/>
            <person name="Cordum H."/>
            <person name="Wilson R."/>
            <person name="Cheng Z."/>
            <person name="Jin W."/>
            <person name="Jiang J."/>
            <person name="Leong S.A."/>
            <person name="Iwama H."/>
            <person name="Gojobori T."/>
            <person name="Itoh T."/>
            <person name="Niimura Y."/>
            <person name="Fujii Y."/>
            <person name="Habara T."/>
            <person name="Sakai H."/>
            <person name="Sato Y."/>
            <person name="Wilson G."/>
            <person name="Kumar K."/>
            <person name="McCouch S."/>
            <person name="Juretic N."/>
            <person name="Hoen D."/>
            <person name="Wright S."/>
            <person name="Bruskiewich R."/>
            <person name="Bureau T."/>
            <person name="Miyao A."/>
            <person name="Hirochika H."/>
            <person name="Nishikawa T."/>
            <person name="Kadowaki K."/>
            <person name="Sugiura M."/>
            <person name="Burr B."/>
            <person name="Sasaki T."/>
        </authorList>
    </citation>
    <scope>NUCLEOTIDE SEQUENCE [LARGE SCALE GENOMIC DNA]</scope>
    <source>
        <strain evidence="3">cv. Nipponbare</strain>
    </source>
</reference>
<proteinExistence type="predicted"/>
<dbReference type="AlphaFoldDB" id="A0A0P0WK07"/>
<dbReference type="InParanoid" id="A0A0P0WK07"/>
<dbReference type="EMBL" id="AP014961">
    <property type="protein sequence ID" value="BAS92955.1"/>
    <property type="molecule type" value="Genomic_DNA"/>
</dbReference>
<dbReference type="PaxDb" id="39947-A0A0P0WK07"/>
<gene>
    <name evidence="2" type="ordered locus">Os05g0238750</name>
    <name evidence="2" type="ORF">OSNPB_050238750</name>
</gene>
<reference evidence="2 3" key="3">
    <citation type="journal article" date="2013" name="Rice">
        <title>Improvement of the Oryza sativa Nipponbare reference genome using next generation sequence and optical map data.</title>
        <authorList>
            <person name="Kawahara Y."/>
            <person name="de la Bastide M."/>
            <person name="Hamilton J.P."/>
            <person name="Kanamori H."/>
            <person name="McCombie W.R."/>
            <person name="Ouyang S."/>
            <person name="Schwartz D.C."/>
            <person name="Tanaka T."/>
            <person name="Wu J."/>
            <person name="Zhou S."/>
            <person name="Childs K.L."/>
            <person name="Davidson R.M."/>
            <person name="Lin H."/>
            <person name="Quesada-Ocampo L."/>
            <person name="Vaillancourt B."/>
            <person name="Sakai H."/>
            <person name="Lee S.S."/>
            <person name="Kim J."/>
            <person name="Numa H."/>
            <person name="Itoh T."/>
            <person name="Buell C.R."/>
            <person name="Matsumoto T."/>
        </authorList>
    </citation>
    <scope>NUCLEOTIDE SEQUENCE [LARGE SCALE GENOMIC DNA]</scope>
    <source>
        <strain evidence="3">cv. Nipponbare</strain>
    </source>
</reference>
<accession>A0A0P0WK07</accession>
<organism evidence="2 3">
    <name type="scientific">Oryza sativa subsp. japonica</name>
    <name type="common">Rice</name>
    <dbReference type="NCBI Taxonomy" id="39947"/>
    <lineage>
        <taxon>Eukaryota</taxon>
        <taxon>Viridiplantae</taxon>
        <taxon>Streptophyta</taxon>
        <taxon>Embryophyta</taxon>
        <taxon>Tracheophyta</taxon>
        <taxon>Spermatophyta</taxon>
        <taxon>Magnoliopsida</taxon>
        <taxon>Liliopsida</taxon>
        <taxon>Poales</taxon>
        <taxon>Poaceae</taxon>
        <taxon>BOP clade</taxon>
        <taxon>Oryzoideae</taxon>
        <taxon>Oryzeae</taxon>
        <taxon>Oryzinae</taxon>
        <taxon>Oryza</taxon>
        <taxon>Oryza sativa</taxon>
    </lineage>
</organism>
<evidence type="ECO:0000313" key="2">
    <source>
        <dbReference type="EMBL" id="BAS92955.1"/>
    </source>
</evidence>
<keyword evidence="3" id="KW-1185">Reference proteome</keyword>
<protein>
    <submittedName>
        <fullName evidence="2">Os05g0238750 protein</fullName>
    </submittedName>
</protein>
<evidence type="ECO:0000313" key="3">
    <source>
        <dbReference type="Proteomes" id="UP000059680"/>
    </source>
</evidence>
<feature type="region of interest" description="Disordered" evidence="1">
    <location>
        <begin position="1"/>
        <end position="48"/>
    </location>
</feature>
<sequence>MARYGARHTLISRGRTGQRCGGRGRQAAARRRPAQAELHSTAEGQQPAGIQAVRQAEETIFMGTPPYLDFLPSSATGHQSSR</sequence>
<dbReference type="Proteomes" id="UP000059680">
    <property type="component" value="Chromosome 5"/>
</dbReference>
<evidence type="ECO:0000256" key="1">
    <source>
        <dbReference type="SAM" id="MobiDB-lite"/>
    </source>
</evidence>
<reference evidence="2 3" key="2">
    <citation type="journal article" date="2013" name="Plant Cell Physiol.">
        <title>Rice Annotation Project Database (RAP-DB): an integrative and interactive database for rice genomics.</title>
        <authorList>
            <person name="Sakai H."/>
            <person name="Lee S.S."/>
            <person name="Tanaka T."/>
            <person name="Numa H."/>
            <person name="Kim J."/>
            <person name="Kawahara Y."/>
            <person name="Wakimoto H."/>
            <person name="Yang C.C."/>
            <person name="Iwamoto M."/>
            <person name="Abe T."/>
            <person name="Yamada Y."/>
            <person name="Muto A."/>
            <person name="Inokuchi H."/>
            <person name="Ikemura T."/>
            <person name="Matsumoto T."/>
            <person name="Sasaki T."/>
            <person name="Itoh T."/>
        </authorList>
    </citation>
    <scope>NUCLEOTIDE SEQUENCE [LARGE SCALE GENOMIC DNA]</scope>
    <source>
        <strain evidence="3">cv. Nipponbare</strain>
    </source>
</reference>
<name>A0A0P0WK07_ORYSJ</name>